<comment type="caution">
    <text evidence="1">The sequence shown here is derived from an EMBL/GenBank/DDBJ whole genome shotgun (WGS) entry which is preliminary data.</text>
</comment>
<sequence length="318" mass="36427">MGTKSIYIGVDVSCAVKKRIPIVFAEKREGRLIPLPVKELPFAAPYGHGNKLVVEHEYNLAYAQQIREYITDVCHFYDVKPERIAIDSPLRPRAEALDYRIAERELNQAGIRCYKTPSKPEFDEIISKVRHHLSRGGEVARVPHAMQLWMLAGFEIARELAKLAPILEVFPQANIRRLIPNAPHKTGKGVPKLQLEAIARYTGWPSTPKDWKVLKKISAGSMHDQVDAYSAAWVASLRGNELEVFGDVEKQDAVWVPSRKLLKTHVNLDEYKKVCPACHEHEFKRWPWGWDAHAAHRCKGLSKGTQEQRKAEFRRRYL</sequence>
<accession>A0ACD2HJ08</accession>
<evidence type="ECO:0000313" key="2">
    <source>
        <dbReference type="Proteomes" id="UP000293092"/>
    </source>
</evidence>
<name>A0ACD2HJ08_9GAMM</name>
<dbReference type="EMBL" id="PIQJ01000001">
    <property type="protein sequence ID" value="RZQ56581.1"/>
    <property type="molecule type" value="Genomic_DNA"/>
</dbReference>
<organism evidence="1 2">
    <name type="scientific">Pseudidiomarina tainanensis</name>
    <dbReference type="NCBI Taxonomy" id="502365"/>
    <lineage>
        <taxon>Bacteria</taxon>
        <taxon>Pseudomonadati</taxon>
        <taxon>Pseudomonadota</taxon>
        <taxon>Gammaproteobacteria</taxon>
        <taxon>Alteromonadales</taxon>
        <taxon>Idiomarinaceae</taxon>
        <taxon>Pseudidiomarina</taxon>
    </lineage>
</organism>
<protein>
    <submittedName>
        <fullName evidence="1">DUF429 domain-containing protein</fullName>
    </submittedName>
</protein>
<dbReference type="Proteomes" id="UP000293092">
    <property type="component" value="Unassembled WGS sequence"/>
</dbReference>
<keyword evidence="2" id="KW-1185">Reference proteome</keyword>
<reference evidence="1" key="1">
    <citation type="submission" date="2017-11" db="EMBL/GenBank/DDBJ databases">
        <title>Comparative genomic and phylogenomic analyses of the family Idiomarinaceae.</title>
        <authorList>
            <person name="Liu Y."/>
            <person name="Shao Z."/>
        </authorList>
    </citation>
    <scope>NUCLEOTIDE SEQUENCE</scope>
    <source>
        <strain evidence="1">PIN1</strain>
    </source>
</reference>
<proteinExistence type="predicted"/>
<evidence type="ECO:0000313" key="1">
    <source>
        <dbReference type="EMBL" id="RZQ56581.1"/>
    </source>
</evidence>
<gene>
    <name evidence="1" type="ORF">CWI82_04625</name>
</gene>